<dbReference type="NCBIfam" id="TIGR00553">
    <property type="entry name" value="pabB"/>
    <property type="match status" value="1"/>
</dbReference>
<dbReference type="GO" id="GO:0009396">
    <property type="term" value="P:folic acid-containing compound biosynthetic process"/>
    <property type="evidence" value="ECO:0007669"/>
    <property type="project" value="InterPro"/>
</dbReference>
<gene>
    <name evidence="6" type="primary">pabB</name>
    <name evidence="6" type="ORF">E0L93_13115</name>
</gene>
<dbReference type="InterPro" id="IPR019999">
    <property type="entry name" value="Anth_synth_I-like"/>
</dbReference>
<dbReference type="EMBL" id="SKBU01000027">
    <property type="protein sequence ID" value="TCJ15245.1"/>
    <property type="molecule type" value="Genomic_DNA"/>
</dbReference>
<keyword evidence="7" id="KW-1185">Reference proteome</keyword>
<accession>A0A4R1BDQ3</accession>
<dbReference type="OrthoDB" id="3518032at2"/>
<comment type="caution">
    <text evidence="6">The sequence shown here is derived from an EMBL/GenBank/DDBJ whole genome shotgun (WGS) entry which is preliminary data.</text>
</comment>
<evidence type="ECO:0000259" key="4">
    <source>
        <dbReference type="Pfam" id="PF00425"/>
    </source>
</evidence>
<dbReference type="Pfam" id="PF04715">
    <property type="entry name" value="Anth_synt_I_N"/>
    <property type="match status" value="1"/>
</dbReference>
<keyword evidence="6" id="KW-0032">Aminotransferase</keyword>
<dbReference type="InterPro" id="IPR015890">
    <property type="entry name" value="Chorismate_C"/>
</dbReference>
<evidence type="ECO:0000313" key="7">
    <source>
        <dbReference type="Proteomes" id="UP000295244"/>
    </source>
</evidence>
<evidence type="ECO:0000313" key="6">
    <source>
        <dbReference type="EMBL" id="TCJ15245.1"/>
    </source>
</evidence>
<evidence type="ECO:0000256" key="3">
    <source>
        <dbReference type="SAM" id="MobiDB-lite"/>
    </source>
</evidence>
<dbReference type="Gene3D" id="3.60.120.10">
    <property type="entry name" value="Anthranilate synthase"/>
    <property type="match status" value="1"/>
</dbReference>
<dbReference type="GO" id="GO:0000162">
    <property type="term" value="P:L-tryptophan biosynthetic process"/>
    <property type="evidence" value="ECO:0007669"/>
    <property type="project" value="TreeGrafter"/>
</dbReference>
<proteinExistence type="predicted"/>
<dbReference type="PRINTS" id="PR00095">
    <property type="entry name" value="ANTSNTHASEI"/>
</dbReference>
<name>A0A4R1BDQ3_9ACTN</name>
<evidence type="ECO:0000256" key="1">
    <source>
        <dbReference type="ARBA" id="ARBA00013139"/>
    </source>
</evidence>
<evidence type="ECO:0000259" key="5">
    <source>
        <dbReference type="Pfam" id="PF04715"/>
    </source>
</evidence>
<evidence type="ECO:0000256" key="2">
    <source>
        <dbReference type="ARBA" id="ARBA00022679"/>
    </source>
</evidence>
<dbReference type="InterPro" id="IPR006805">
    <property type="entry name" value="Anth_synth_I_N"/>
</dbReference>
<organism evidence="6 7">
    <name type="scientific">Rubrobacter taiwanensis</name>
    <dbReference type="NCBI Taxonomy" id="185139"/>
    <lineage>
        <taxon>Bacteria</taxon>
        <taxon>Bacillati</taxon>
        <taxon>Actinomycetota</taxon>
        <taxon>Rubrobacteria</taxon>
        <taxon>Rubrobacterales</taxon>
        <taxon>Rubrobacteraceae</taxon>
        <taxon>Rubrobacter</taxon>
    </lineage>
</organism>
<dbReference type="RefSeq" id="WP_132692535.1">
    <property type="nucleotide sequence ID" value="NZ_SKBU01000027.1"/>
</dbReference>
<dbReference type="PANTHER" id="PTHR11236">
    <property type="entry name" value="AMINOBENZOATE/ANTHRANILATE SYNTHASE"/>
    <property type="match status" value="1"/>
</dbReference>
<sequence length="450" mass="49534">MSALEAARRLRRLPRPAFLDSSSTRGPGRHSYFTADPFLVLESRGRRCRLTGVEEREMEADPFALLQILLRRYRLPQSGMLPPFAGGAAGYFGYDLGRVVEPLPAINPEAGSPPEMNVGFYDWTVVTDHLTGESRLVSTGLPAGTEEAARRRLAEVRELLKAEPGGRGPGRAPVALRSNTGCGRYTELVRRAKEYIRAGDIYQVNLSHRLEGEWSGESWALYERLREVSPVTHGAYLDFGEVKVLSASPERFLKLAGSAVETRPIKGTRPRGATPEEDERLARELSGSEKDRAENLMIVDLLRNDLGKVCRTGSVRVLELYGLERHASVWHLVSTVRGELRPGLDAVDLLRACFPGGSVTGCPKIRAMEIIEELEPVRRGVYCGSVGYISFTGEMDTSIAIRTLVLQENRLHLQVGGAVVADSDPELEYRETLAKGRAVLAALGTGVDER</sequence>
<dbReference type="GO" id="GO:0046820">
    <property type="term" value="F:4-amino-4-deoxychorismate synthase activity"/>
    <property type="evidence" value="ECO:0007669"/>
    <property type="project" value="UniProtKB-EC"/>
</dbReference>
<dbReference type="AlphaFoldDB" id="A0A4R1BDQ3"/>
<keyword evidence="2 6" id="KW-0808">Transferase</keyword>
<dbReference type="InterPro" id="IPR005802">
    <property type="entry name" value="ADC_synth_comp_1"/>
</dbReference>
<dbReference type="SUPFAM" id="SSF56322">
    <property type="entry name" value="ADC synthase"/>
    <property type="match status" value="1"/>
</dbReference>
<dbReference type="Proteomes" id="UP000295244">
    <property type="component" value="Unassembled WGS sequence"/>
</dbReference>
<feature type="region of interest" description="Disordered" evidence="3">
    <location>
        <begin position="264"/>
        <end position="286"/>
    </location>
</feature>
<dbReference type="InterPro" id="IPR005801">
    <property type="entry name" value="ADC_synthase"/>
</dbReference>
<reference evidence="6 7" key="1">
    <citation type="submission" date="2019-03" db="EMBL/GenBank/DDBJ databases">
        <title>Whole genome sequence of a novel Rubrobacter taiwanensis strain, isolated from Yellowstone National Park.</title>
        <authorList>
            <person name="Freed S."/>
            <person name="Ramaley R.F."/>
            <person name="Kyndt J.A."/>
        </authorList>
    </citation>
    <scope>NUCLEOTIDE SEQUENCE [LARGE SCALE GENOMIC DNA]</scope>
    <source>
        <strain evidence="6 7">Yellowstone</strain>
    </source>
</reference>
<feature type="domain" description="Chorismate-utilising enzyme C-terminal" evidence="4">
    <location>
        <begin position="184"/>
        <end position="435"/>
    </location>
</feature>
<feature type="domain" description="Anthranilate synthase component I N-terminal" evidence="5">
    <location>
        <begin position="3"/>
        <end position="133"/>
    </location>
</feature>
<dbReference type="PANTHER" id="PTHR11236:SF50">
    <property type="entry name" value="AMINODEOXYCHORISMATE SYNTHASE COMPONENT 1"/>
    <property type="match status" value="1"/>
</dbReference>
<dbReference type="Pfam" id="PF00425">
    <property type="entry name" value="Chorismate_bind"/>
    <property type="match status" value="1"/>
</dbReference>
<dbReference type="EC" id="2.6.1.85" evidence="1"/>
<protein>
    <recommendedName>
        <fullName evidence="1">aminodeoxychorismate synthase</fullName>
        <ecNumber evidence="1">2.6.1.85</ecNumber>
    </recommendedName>
</protein>